<protein>
    <submittedName>
        <fullName evidence="3">Uncharacterized protein</fullName>
    </submittedName>
</protein>
<evidence type="ECO:0000313" key="4">
    <source>
        <dbReference type="Proteomes" id="UP001220022"/>
    </source>
</evidence>
<name>A0ABT5YU99_9ACTN</name>
<dbReference type="RefSeq" id="WP_275809015.1">
    <property type="nucleotide sequence ID" value="NZ_BAAANM010000012.1"/>
</dbReference>
<feature type="region of interest" description="Disordered" evidence="1">
    <location>
        <begin position="1"/>
        <end position="60"/>
    </location>
</feature>
<accession>A0ABT5YU99</accession>
<keyword evidence="2" id="KW-0812">Transmembrane</keyword>
<evidence type="ECO:0000256" key="1">
    <source>
        <dbReference type="SAM" id="MobiDB-lite"/>
    </source>
</evidence>
<gene>
    <name evidence="3" type="ORF">P2L57_05445</name>
</gene>
<reference evidence="3 4" key="1">
    <citation type="submission" date="2023-03" db="EMBL/GenBank/DDBJ databases">
        <title>Draft genome sequence of type strain Streptomyces ferralitis JCM 14344.</title>
        <authorList>
            <person name="Klaysubun C."/>
            <person name="Duangmal K."/>
        </authorList>
    </citation>
    <scope>NUCLEOTIDE SEQUENCE [LARGE SCALE GENOMIC DNA]</scope>
    <source>
        <strain evidence="3 4">JCM 14344</strain>
    </source>
</reference>
<sequence>MTTPTPPFADNVPPSPTGSAYAQPYAPVPHPAPYGHQPAQPNPYASGGYGRQAAPAPAPAHGTAGQHVCRICGAFPAVDATVRRHQGMLLMMRFVHLKGPFCRTCGTAVFRDMTTKTLWQGWWSPFSLVAINPITIIINLIARSRINKLPQPVPGQPGAQLNPGKPMTSRPAVLVVLLPLAWWIGLIVQIIRHS</sequence>
<proteinExistence type="predicted"/>
<keyword evidence="2" id="KW-1133">Transmembrane helix</keyword>
<feature type="transmembrane region" description="Helical" evidence="2">
    <location>
        <begin position="122"/>
        <end position="142"/>
    </location>
</feature>
<keyword evidence="2" id="KW-0472">Membrane</keyword>
<keyword evidence="4" id="KW-1185">Reference proteome</keyword>
<dbReference type="EMBL" id="JARHTQ010000002">
    <property type="protein sequence ID" value="MDF2255188.1"/>
    <property type="molecule type" value="Genomic_DNA"/>
</dbReference>
<evidence type="ECO:0000313" key="3">
    <source>
        <dbReference type="EMBL" id="MDF2255188.1"/>
    </source>
</evidence>
<comment type="caution">
    <text evidence="3">The sequence shown here is derived from an EMBL/GenBank/DDBJ whole genome shotgun (WGS) entry which is preliminary data.</text>
</comment>
<organism evidence="3 4">
    <name type="scientific">Streptantibioticus ferralitis</name>
    <dbReference type="NCBI Taxonomy" id="236510"/>
    <lineage>
        <taxon>Bacteria</taxon>
        <taxon>Bacillati</taxon>
        <taxon>Actinomycetota</taxon>
        <taxon>Actinomycetes</taxon>
        <taxon>Kitasatosporales</taxon>
        <taxon>Streptomycetaceae</taxon>
        <taxon>Streptantibioticus</taxon>
    </lineage>
</organism>
<dbReference type="Proteomes" id="UP001220022">
    <property type="component" value="Unassembled WGS sequence"/>
</dbReference>
<evidence type="ECO:0000256" key="2">
    <source>
        <dbReference type="SAM" id="Phobius"/>
    </source>
</evidence>
<feature type="transmembrane region" description="Helical" evidence="2">
    <location>
        <begin position="172"/>
        <end position="191"/>
    </location>
</feature>